<dbReference type="Proteomes" id="UP001160148">
    <property type="component" value="Unassembled WGS sequence"/>
</dbReference>
<reference evidence="2 3" key="1">
    <citation type="submission" date="2023-01" db="EMBL/GenBank/DDBJ databases">
        <authorList>
            <person name="Whitehead M."/>
        </authorList>
    </citation>
    <scope>NUCLEOTIDE SEQUENCE [LARGE SCALE GENOMIC DNA]</scope>
</reference>
<evidence type="ECO:0000259" key="1">
    <source>
        <dbReference type="PROSITE" id="PS50052"/>
    </source>
</evidence>
<comment type="caution">
    <text evidence="2">The sequence shown here is derived from an EMBL/GenBank/DDBJ whole genome shotgun (WGS) entry which is preliminary data.</text>
</comment>
<evidence type="ECO:0000313" key="2">
    <source>
        <dbReference type="EMBL" id="CAI6356906.1"/>
    </source>
</evidence>
<evidence type="ECO:0000313" key="3">
    <source>
        <dbReference type="Proteomes" id="UP001160148"/>
    </source>
</evidence>
<dbReference type="SUPFAM" id="SSF52540">
    <property type="entry name" value="P-loop containing nucleoside triphosphate hydrolases"/>
    <property type="match status" value="1"/>
</dbReference>
<dbReference type="InterPro" id="IPR027417">
    <property type="entry name" value="P-loop_NTPase"/>
</dbReference>
<organism evidence="2 3">
    <name type="scientific">Macrosiphum euphorbiae</name>
    <name type="common">potato aphid</name>
    <dbReference type="NCBI Taxonomy" id="13131"/>
    <lineage>
        <taxon>Eukaryota</taxon>
        <taxon>Metazoa</taxon>
        <taxon>Ecdysozoa</taxon>
        <taxon>Arthropoda</taxon>
        <taxon>Hexapoda</taxon>
        <taxon>Insecta</taxon>
        <taxon>Pterygota</taxon>
        <taxon>Neoptera</taxon>
        <taxon>Paraneoptera</taxon>
        <taxon>Hemiptera</taxon>
        <taxon>Sternorrhyncha</taxon>
        <taxon>Aphidomorpha</taxon>
        <taxon>Aphidoidea</taxon>
        <taxon>Aphididae</taxon>
        <taxon>Macrosiphini</taxon>
        <taxon>Macrosiphum</taxon>
    </lineage>
</organism>
<feature type="domain" description="Guanylate kinase-like" evidence="1">
    <location>
        <begin position="26"/>
        <end position="137"/>
    </location>
</feature>
<accession>A0AAV0WN36</accession>
<dbReference type="EMBL" id="CARXXK010000002">
    <property type="protein sequence ID" value="CAI6356906.1"/>
    <property type="molecule type" value="Genomic_DNA"/>
</dbReference>
<dbReference type="InterPro" id="IPR050716">
    <property type="entry name" value="MAGUK"/>
</dbReference>
<dbReference type="AlphaFoldDB" id="A0AAV0WN36"/>
<gene>
    <name evidence="2" type="ORF">MEUPH1_LOCUS12591</name>
</gene>
<keyword evidence="3" id="KW-1185">Reference proteome</keyword>
<name>A0AAV0WN36_9HEMI</name>
<sequence>MAQTWIPSVMSLMKEKCVSWTAVPVALKMLHNSSEFMPYVIFIAAPGVEVMKSLYDYSRNLGYSTRTLTFDRQSSIRYSSRRARTLESLASIYEEDDVKKSLEESACLQRMYEKYIDLVIVNEDFDMTFRKVVEALEIISNEHQWVPVNWVY</sequence>
<dbReference type="InterPro" id="IPR008144">
    <property type="entry name" value="Guanylate_kin-like_dom"/>
</dbReference>
<dbReference type="PROSITE" id="PS50052">
    <property type="entry name" value="GUANYLATE_KINASE_2"/>
    <property type="match status" value="1"/>
</dbReference>
<dbReference type="Gene3D" id="3.40.50.300">
    <property type="entry name" value="P-loop containing nucleotide triphosphate hydrolases"/>
    <property type="match status" value="1"/>
</dbReference>
<dbReference type="PANTHER" id="PTHR23122">
    <property type="entry name" value="MEMBRANE-ASSOCIATED GUANYLATE KINASE MAGUK"/>
    <property type="match status" value="1"/>
</dbReference>
<proteinExistence type="predicted"/>
<protein>
    <recommendedName>
        <fullName evidence="1">Guanylate kinase-like domain-containing protein</fullName>
    </recommendedName>
</protein>